<dbReference type="Proteomes" id="UP001501436">
    <property type="component" value="Unassembled WGS sequence"/>
</dbReference>
<organism evidence="4 5">
    <name type="scientific">Mucilaginibacter defluvii</name>
    <dbReference type="NCBI Taxonomy" id="1196019"/>
    <lineage>
        <taxon>Bacteria</taxon>
        <taxon>Pseudomonadati</taxon>
        <taxon>Bacteroidota</taxon>
        <taxon>Sphingobacteriia</taxon>
        <taxon>Sphingobacteriales</taxon>
        <taxon>Sphingobacteriaceae</taxon>
        <taxon>Mucilaginibacter</taxon>
    </lineage>
</organism>
<dbReference type="InterPro" id="IPR011006">
    <property type="entry name" value="CheY-like_superfamily"/>
</dbReference>
<gene>
    <name evidence="4" type="ORF">GCM10023313_09520</name>
</gene>
<comment type="caution">
    <text evidence="4">The sequence shown here is derived from an EMBL/GenBank/DDBJ whole genome shotgun (WGS) entry which is preliminary data.</text>
</comment>
<keyword evidence="1 2" id="KW-0597">Phosphoprotein</keyword>
<dbReference type="PANTHER" id="PTHR44591">
    <property type="entry name" value="STRESS RESPONSE REGULATOR PROTEIN 1"/>
    <property type="match status" value="1"/>
</dbReference>
<keyword evidence="5" id="KW-1185">Reference proteome</keyword>
<proteinExistence type="predicted"/>
<dbReference type="EMBL" id="BAABJI010000001">
    <property type="protein sequence ID" value="GAA4908660.1"/>
    <property type="molecule type" value="Genomic_DNA"/>
</dbReference>
<dbReference type="SUPFAM" id="SSF52172">
    <property type="entry name" value="CheY-like"/>
    <property type="match status" value="1"/>
</dbReference>
<reference evidence="5" key="1">
    <citation type="journal article" date="2019" name="Int. J. Syst. Evol. Microbiol.">
        <title>The Global Catalogue of Microorganisms (GCM) 10K type strain sequencing project: providing services to taxonomists for standard genome sequencing and annotation.</title>
        <authorList>
            <consortium name="The Broad Institute Genomics Platform"/>
            <consortium name="The Broad Institute Genome Sequencing Center for Infectious Disease"/>
            <person name="Wu L."/>
            <person name="Ma J."/>
        </authorList>
    </citation>
    <scope>NUCLEOTIDE SEQUENCE [LARGE SCALE GENOMIC DNA]</scope>
    <source>
        <strain evidence="5">JCM 18283</strain>
    </source>
</reference>
<dbReference type="Gene3D" id="3.40.50.2300">
    <property type="match status" value="1"/>
</dbReference>
<feature type="domain" description="Response regulatory" evidence="3">
    <location>
        <begin position="4"/>
        <end position="118"/>
    </location>
</feature>
<dbReference type="InterPro" id="IPR050595">
    <property type="entry name" value="Bact_response_regulator"/>
</dbReference>
<dbReference type="RefSeq" id="WP_345329786.1">
    <property type="nucleotide sequence ID" value="NZ_BAABJI010000001.1"/>
</dbReference>
<dbReference type="InterPro" id="IPR001789">
    <property type="entry name" value="Sig_transdc_resp-reg_receiver"/>
</dbReference>
<feature type="modified residue" description="4-aspartylphosphate" evidence="2">
    <location>
        <position position="52"/>
    </location>
</feature>
<evidence type="ECO:0000313" key="4">
    <source>
        <dbReference type="EMBL" id="GAA4908660.1"/>
    </source>
</evidence>
<sequence>MTKSVLLIENDEAIAEIVDYILTDAGYQVSQTPPAHYLEAVKSINPDVVLLDYSLSGNITGDMICARLKANNETTHIPVIIVSAVVGLDDIARACNANDILVKPFDITDLEQVVNKWFDKSRLAS</sequence>
<evidence type="ECO:0000256" key="2">
    <source>
        <dbReference type="PROSITE-ProRule" id="PRU00169"/>
    </source>
</evidence>
<dbReference type="Pfam" id="PF00072">
    <property type="entry name" value="Response_reg"/>
    <property type="match status" value="1"/>
</dbReference>
<evidence type="ECO:0000259" key="3">
    <source>
        <dbReference type="PROSITE" id="PS50110"/>
    </source>
</evidence>
<dbReference type="PROSITE" id="PS50110">
    <property type="entry name" value="RESPONSE_REGULATORY"/>
    <property type="match status" value="1"/>
</dbReference>
<evidence type="ECO:0000313" key="5">
    <source>
        <dbReference type="Proteomes" id="UP001501436"/>
    </source>
</evidence>
<protein>
    <recommendedName>
        <fullName evidence="3">Response regulatory domain-containing protein</fullName>
    </recommendedName>
</protein>
<name>A0ABP9FM74_9SPHI</name>
<evidence type="ECO:0000256" key="1">
    <source>
        <dbReference type="ARBA" id="ARBA00022553"/>
    </source>
</evidence>
<dbReference type="SMART" id="SM00448">
    <property type="entry name" value="REC"/>
    <property type="match status" value="1"/>
</dbReference>
<accession>A0ABP9FM74</accession>
<dbReference type="PANTHER" id="PTHR44591:SF3">
    <property type="entry name" value="RESPONSE REGULATORY DOMAIN-CONTAINING PROTEIN"/>
    <property type="match status" value="1"/>
</dbReference>